<keyword evidence="2 8" id="KW-0813">Transport</keyword>
<dbReference type="Gene3D" id="2.40.170.20">
    <property type="entry name" value="TonB-dependent receptor, beta-barrel domain"/>
    <property type="match status" value="1"/>
</dbReference>
<gene>
    <name evidence="13" type="ORF">KL86DYS1_30687</name>
</gene>
<evidence type="ECO:0000256" key="10">
    <source>
        <dbReference type="SAM" id="Phobius"/>
    </source>
</evidence>
<name>A0A212JX23_9BACT</name>
<evidence type="ECO:0000256" key="2">
    <source>
        <dbReference type="ARBA" id="ARBA00022448"/>
    </source>
</evidence>
<evidence type="ECO:0000259" key="12">
    <source>
        <dbReference type="Pfam" id="PF07715"/>
    </source>
</evidence>
<dbReference type="Gene3D" id="2.170.130.10">
    <property type="entry name" value="TonB-dependent receptor, plug domain"/>
    <property type="match status" value="1"/>
</dbReference>
<feature type="domain" description="TonB-dependent receptor plug" evidence="12">
    <location>
        <begin position="132"/>
        <end position="255"/>
    </location>
</feature>
<dbReference type="SUPFAM" id="SSF56935">
    <property type="entry name" value="Porins"/>
    <property type="match status" value="1"/>
</dbReference>
<dbReference type="InterPro" id="IPR036942">
    <property type="entry name" value="Beta-barrel_TonB_sf"/>
</dbReference>
<dbReference type="Gene3D" id="2.60.40.1120">
    <property type="entry name" value="Carboxypeptidase-like, regulatory domain"/>
    <property type="match status" value="1"/>
</dbReference>
<evidence type="ECO:0000256" key="5">
    <source>
        <dbReference type="ARBA" id="ARBA00023077"/>
    </source>
</evidence>
<evidence type="ECO:0000259" key="11">
    <source>
        <dbReference type="Pfam" id="PF00593"/>
    </source>
</evidence>
<dbReference type="NCBIfam" id="TIGR04056">
    <property type="entry name" value="OMP_RagA_SusC"/>
    <property type="match status" value="1"/>
</dbReference>
<dbReference type="PROSITE" id="PS52016">
    <property type="entry name" value="TONB_DEPENDENT_REC_3"/>
    <property type="match status" value="1"/>
</dbReference>
<dbReference type="InterPro" id="IPR039426">
    <property type="entry name" value="TonB-dep_rcpt-like"/>
</dbReference>
<dbReference type="InterPro" id="IPR012910">
    <property type="entry name" value="Plug_dom"/>
</dbReference>
<evidence type="ECO:0000256" key="3">
    <source>
        <dbReference type="ARBA" id="ARBA00022452"/>
    </source>
</evidence>
<dbReference type="RefSeq" id="WP_296942722.1">
    <property type="nucleotide sequence ID" value="NZ_LT599032.1"/>
</dbReference>
<dbReference type="NCBIfam" id="TIGR04057">
    <property type="entry name" value="SusC_RagA_signa"/>
    <property type="match status" value="1"/>
</dbReference>
<sequence>MAKTISSFSDKRDRHRVNKYYYIFVFFLLLSGSMIGQTVIKGTVVDEKNREPLVGASVALVSTTQGSLTDIDGSFSLPVSGQLPVTIKVALVGFKSQELDVYENNGPIIIPLTEDLNYLNEVIVVGYGTQKRKELTGAISSVSKDALSQLSTSFDGLLGGAVSGLNVSQNSGQPGTTSNIRIRGGNSINGGNEPLYVIDGVIIYNDNSSANIGISRAAGALNPLAALNPGDIESIEVLKDVSASAIYGSRGANGVIIITTKSGKKGKTNIEYQYSIGWQQARKKLDLMNAREWGELYLEIASAENISETGLTAEKVAQLGEGTNWQDAALRTATTQNHQLSISGGDDKTRFLLSGNYSDQDGILLNTGFKRYSGRFNFERDLFSNLTVGLNVTASKMDQSGLSSYNGLYVNGVSNSLDYVLRIPQVVSIYNQDGSYNYNNLFEKGDLRFGDRTVNAISDLVNTTSQTKNNTLIGNFFAKYTIIPSLVAKVSAGTNLSNTTLNFFAPSSAAAGFLAKGYGSIGNKRFDSWQYEYTLNYTKKLNKDHYVDILAGYTTQTTDIEYSIASASNFANEQLSYHNLQGGATLLSPSSGGSESILNSVLGRVNYSFLGRYNLTGTFRADGSSRFAKNHKWGYFPSIGLSWNVSEEPFLKNNKVINDLKLRGSFGVVGNQEIGDYRYEATYATKVYSFNNQLVTAYGRANAENPDLKWEETSQYNLGFDLNLLNRRLGIIADVYYKKTSDLLLDVPVEITTGFSTMLMNVGNVTNKGVEFALTGSIIDQKDLQWNLSANIAKNVNEVTNIGNLDYFLSGNTIIKKGESLGSFYGVVFDGIVQTGTDISKVPAPSWKTSVEPGDVKYVDQNNDGKVTQDEDRVVLGSIQPDFTYGFSTTLRYKSLSLFAAFQGSKGNQLYNQLRQELESPSTSYNVLATLRDRWTPQNPSNTIAKASVTSATWLDSRYIEDASFLRLKNITLSYVLPVKITKAPQTKFRIFATGQNLLTFTKYKGYDPEVSSGIDSGAYPTAKTISFGVNISY</sequence>
<dbReference type="SUPFAM" id="SSF49464">
    <property type="entry name" value="Carboxypeptidase regulatory domain-like"/>
    <property type="match status" value="1"/>
</dbReference>
<organism evidence="13">
    <name type="scientific">uncultured Dysgonomonas sp</name>
    <dbReference type="NCBI Taxonomy" id="206096"/>
    <lineage>
        <taxon>Bacteria</taxon>
        <taxon>Pseudomonadati</taxon>
        <taxon>Bacteroidota</taxon>
        <taxon>Bacteroidia</taxon>
        <taxon>Bacteroidales</taxon>
        <taxon>Dysgonomonadaceae</taxon>
        <taxon>Dysgonomonas</taxon>
        <taxon>environmental samples</taxon>
    </lineage>
</organism>
<dbReference type="InterPro" id="IPR000531">
    <property type="entry name" value="Beta-barrel_TonB"/>
</dbReference>
<feature type="domain" description="TonB-dependent receptor-like beta-barrel" evidence="11">
    <location>
        <begin position="573"/>
        <end position="904"/>
    </location>
</feature>
<comment type="subcellular location">
    <subcellularLocation>
        <location evidence="1 8">Cell outer membrane</location>
        <topology evidence="1 8">Multi-pass membrane protein</topology>
    </subcellularLocation>
</comment>
<keyword evidence="3 8" id="KW-1134">Transmembrane beta strand</keyword>
<protein>
    <recommendedName>
        <fullName evidence="14">SusC/RagA family TonB-linked outer membrane protein</fullName>
    </recommendedName>
</protein>
<feature type="transmembrane region" description="Helical" evidence="10">
    <location>
        <begin position="20"/>
        <end position="40"/>
    </location>
</feature>
<dbReference type="Pfam" id="PF00593">
    <property type="entry name" value="TonB_dep_Rec_b-barrel"/>
    <property type="match status" value="1"/>
</dbReference>
<comment type="similarity">
    <text evidence="8 9">Belongs to the TonB-dependent receptor family.</text>
</comment>
<evidence type="ECO:0000256" key="6">
    <source>
        <dbReference type="ARBA" id="ARBA00023136"/>
    </source>
</evidence>
<dbReference type="InterPro" id="IPR008969">
    <property type="entry name" value="CarboxyPept-like_regulatory"/>
</dbReference>
<dbReference type="InterPro" id="IPR023996">
    <property type="entry name" value="TonB-dep_OMP_SusC/RagA"/>
</dbReference>
<dbReference type="GO" id="GO:0009279">
    <property type="term" value="C:cell outer membrane"/>
    <property type="evidence" value="ECO:0007669"/>
    <property type="project" value="UniProtKB-SubCell"/>
</dbReference>
<dbReference type="InterPro" id="IPR023997">
    <property type="entry name" value="TonB-dep_OMP_SusC/RagA_CS"/>
</dbReference>
<keyword evidence="6 8" id="KW-0472">Membrane</keyword>
<evidence type="ECO:0000256" key="7">
    <source>
        <dbReference type="ARBA" id="ARBA00023237"/>
    </source>
</evidence>
<dbReference type="Pfam" id="PF07715">
    <property type="entry name" value="Plug"/>
    <property type="match status" value="1"/>
</dbReference>
<evidence type="ECO:0000256" key="4">
    <source>
        <dbReference type="ARBA" id="ARBA00022692"/>
    </source>
</evidence>
<evidence type="ECO:0000256" key="9">
    <source>
        <dbReference type="RuleBase" id="RU003357"/>
    </source>
</evidence>
<keyword evidence="5 9" id="KW-0798">TonB box</keyword>
<evidence type="ECO:0000313" key="13">
    <source>
        <dbReference type="EMBL" id="SBW03855.1"/>
    </source>
</evidence>
<evidence type="ECO:0000256" key="8">
    <source>
        <dbReference type="PROSITE-ProRule" id="PRU01360"/>
    </source>
</evidence>
<evidence type="ECO:0000256" key="1">
    <source>
        <dbReference type="ARBA" id="ARBA00004571"/>
    </source>
</evidence>
<keyword evidence="10" id="KW-1133">Transmembrane helix</keyword>
<proteinExistence type="inferred from homology"/>
<accession>A0A212JX23</accession>
<keyword evidence="7 8" id="KW-0998">Cell outer membrane</keyword>
<reference evidence="13" key="1">
    <citation type="submission" date="2016-04" db="EMBL/GenBank/DDBJ databases">
        <authorList>
            <person name="Evans L.H."/>
            <person name="Alamgir A."/>
            <person name="Owens N."/>
            <person name="Weber N.D."/>
            <person name="Virtaneva K."/>
            <person name="Barbian K."/>
            <person name="Babar A."/>
            <person name="Rosenke K."/>
        </authorList>
    </citation>
    <scope>NUCLEOTIDE SEQUENCE</scope>
    <source>
        <strain evidence="13">86-1</strain>
    </source>
</reference>
<dbReference type="EMBL" id="FLUM01000003">
    <property type="protein sequence ID" value="SBW03855.1"/>
    <property type="molecule type" value="Genomic_DNA"/>
</dbReference>
<dbReference type="Pfam" id="PF13715">
    <property type="entry name" value="CarbopepD_reg_2"/>
    <property type="match status" value="1"/>
</dbReference>
<dbReference type="AlphaFoldDB" id="A0A212JX23"/>
<dbReference type="InterPro" id="IPR037066">
    <property type="entry name" value="Plug_dom_sf"/>
</dbReference>
<keyword evidence="4 8" id="KW-0812">Transmembrane</keyword>
<evidence type="ECO:0008006" key="14">
    <source>
        <dbReference type="Google" id="ProtNLM"/>
    </source>
</evidence>